<protein>
    <submittedName>
        <fullName evidence="1">Uncharacterized protein</fullName>
    </submittedName>
</protein>
<name>A0A6S6SZ21_9BACT</name>
<reference evidence="1" key="1">
    <citation type="submission" date="2020-01" db="EMBL/GenBank/DDBJ databases">
        <authorList>
            <person name="Meier V. D."/>
            <person name="Meier V D."/>
        </authorList>
    </citation>
    <scope>NUCLEOTIDE SEQUENCE</scope>
    <source>
        <strain evidence="1">HLG_WM_MAG_06</strain>
    </source>
</reference>
<dbReference type="AlphaFoldDB" id="A0A6S6SZ21"/>
<gene>
    <name evidence="1" type="ORF">HELGO_WM16643</name>
</gene>
<sequence>MHGENITQDANLNVGGALTLNADANMNQNANTTVTGGDMTVTAGNDFLMADGTSTNVSAGNLNSTSGANTTLQIVDVSGTMDVDATKDITMDKAINVGSTTKMDGLNITQNGDLVSGSDITFIADNDVFMSSGTKTTSSEGGLDIEAGNDTTLETIELATTFIVDSTNNILLNSTVNSGSNATLIGTNVTQEEQITIGGTLDIRVSNDVVQNADMLVENDITIIAGHAMLIKEDTHITSTSGALSIDVQEDLVLQFIDVATTLDVITPKDITMAKAINAGSTTKMDGFNITQNADLVSGSDITFIADNDVFMSSGTKTTSSEGGLDIEAGNDTTLETIELATTFIVDSTNDILLNSTVNSGSNATLTGTNVTQEKKITIGGTLDIRVSNDVVQNADMLVENDITIIAGNAMLIKEDTHITSTSGALSIDVQEDLVLQFIDVATTLDVITPKDITMAKAINAGSNTTFDALNITQNANMNVGGTLRLDADANMNQNANTTVTGGDMTVTAGNDFLMADGTSTNVSAGNFTSTSGANTTLQTVDVSGTMDVDTIKELLLSAEINVGSTTVMHGENITQDGEMTIGGALTLNADANMNQNANTTSVGNMNVTAGNDFLMAAGTSTNVSAGNFTSTSGANTTLQRVDVSGTMDVDATKELLLSAEINVGSTTVMHGANITQDGNLNVGGTLTLNADANMNQNANTTSVGNMNVTAGNDFLMAAGTSTNVSAGNFTSTSGANTTLQRVDVSGTMDVDATKELLLSAEINVGSTTVMHGANITQDGNLNVGGTLTLNADANMNQNANTTSVGNMNVTAGNDFLMAAGTSTNVSAGNFTSTSGANTTLQRVDVSGTMDVDATKELLLSAEINVGSTTVMHGANITQ</sequence>
<evidence type="ECO:0000313" key="1">
    <source>
        <dbReference type="EMBL" id="CAA6808419.1"/>
    </source>
</evidence>
<feature type="non-terminal residue" evidence="1">
    <location>
        <position position="879"/>
    </location>
</feature>
<proteinExistence type="predicted"/>
<dbReference type="EMBL" id="CACVAP010000054">
    <property type="protein sequence ID" value="CAA6808419.1"/>
    <property type="molecule type" value="Genomic_DNA"/>
</dbReference>
<organism evidence="1">
    <name type="scientific">uncultured Sulfurovum sp</name>
    <dbReference type="NCBI Taxonomy" id="269237"/>
    <lineage>
        <taxon>Bacteria</taxon>
        <taxon>Pseudomonadati</taxon>
        <taxon>Campylobacterota</taxon>
        <taxon>Epsilonproteobacteria</taxon>
        <taxon>Campylobacterales</taxon>
        <taxon>Sulfurovaceae</taxon>
        <taxon>Sulfurovum</taxon>
        <taxon>environmental samples</taxon>
    </lineage>
</organism>
<accession>A0A6S6SZ21</accession>